<evidence type="ECO:0000259" key="11">
    <source>
        <dbReference type="PROSITE" id="PS50089"/>
    </source>
</evidence>
<proteinExistence type="predicted"/>
<evidence type="ECO:0000256" key="9">
    <source>
        <dbReference type="SAM" id="Phobius"/>
    </source>
</evidence>
<dbReference type="InterPro" id="IPR013083">
    <property type="entry name" value="Znf_RING/FYVE/PHD"/>
</dbReference>
<feature type="signal peptide" evidence="10">
    <location>
        <begin position="1"/>
        <end position="21"/>
    </location>
</feature>
<evidence type="ECO:0000256" key="8">
    <source>
        <dbReference type="PROSITE-ProRule" id="PRU00175"/>
    </source>
</evidence>
<keyword evidence="3" id="KW-0479">Metal-binding</keyword>
<comment type="subcellular location">
    <subcellularLocation>
        <location evidence="1">Membrane</location>
    </subcellularLocation>
</comment>
<dbReference type="EMBL" id="AB024036">
    <property type="protein sequence ID" value="BAB02822.1"/>
    <property type="molecule type" value="Genomic_DNA"/>
</dbReference>
<keyword evidence="10" id="KW-0732">Signal</keyword>
<keyword evidence="9" id="KW-0812">Transmembrane</keyword>
<evidence type="ECO:0000256" key="7">
    <source>
        <dbReference type="ARBA" id="ARBA00023136"/>
    </source>
</evidence>
<dbReference type="GO" id="GO:0016020">
    <property type="term" value="C:membrane"/>
    <property type="evidence" value="ECO:0007669"/>
    <property type="project" value="UniProtKB-SubCell"/>
</dbReference>
<organism evidence="12">
    <name type="scientific">Arabidopsis thaliana</name>
    <name type="common">Mouse-ear cress</name>
    <dbReference type="NCBI Taxonomy" id="3702"/>
    <lineage>
        <taxon>Eukaryota</taxon>
        <taxon>Viridiplantae</taxon>
        <taxon>Streptophyta</taxon>
        <taxon>Embryophyta</taxon>
        <taxon>Tracheophyta</taxon>
        <taxon>Spermatophyta</taxon>
        <taxon>Magnoliopsida</taxon>
        <taxon>eudicotyledons</taxon>
        <taxon>Gunneridae</taxon>
        <taxon>Pentapetalae</taxon>
        <taxon>rosids</taxon>
        <taxon>malvids</taxon>
        <taxon>Brassicales</taxon>
        <taxon>Brassicaceae</taxon>
        <taxon>Camelineae</taxon>
        <taxon>Arabidopsis</taxon>
    </lineage>
</organism>
<comment type="pathway">
    <text evidence="2">Protein modification; protein ubiquitination.</text>
</comment>
<dbReference type="SUPFAM" id="SSF57850">
    <property type="entry name" value="RING/U-box"/>
    <property type="match status" value="1"/>
</dbReference>
<reference key="2">
    <citation type="journal article" date="2000" name="Nature">
        <title>Sequence and analysis of chromosome 3 of the plant Arabidopsis thaliana.</title>
        <authorList>
            <consortium name="European Union Chromosome 3 Arabidopsis Sequencing Consortium"/>
            <consortium name="Institute for Genomic Research"/>
            <consortium name="Kazusa DNA Research Institute"/>
            <person name="Salanoubat M."/>
            <person name="Lemcke K."/>
            <person name="Rieger M."/>
            <person name="Ansorge W."/>
            <person name="Unseld M."/>
            <person name="Fartmann B."/>
            <person name="Valle G."/>
            <person name="Blocker H."/>
            <person name="Perez-Alonso M."/>
            <person name="Obermaier B."/>
            <person name="Delseny M."/>
            <person name="Boutry M."/>
            <person name="Grivell L.A."/>
            <person name="Mache R."/>
            <person name="Puigdomenech P."/>
            <person name="De Simone V."/>
            <person name="Choisne N."/>
            <person name="Artiguenave F."/>
            <person name="Robert C."/>
            <person name="Brottier P."/>
            <person name="Wincker P."/>
            <person name="Cattolico L."/>
            <person name="Weissenbach J."/>
            <person name="Saurin W."/>
            <person name="Quetier F."/>
            <person name="Schafer M."/>
            <person name="Muller-Auer S."/>
            <person name="Gabel C."/>
            <person name="Fuchs M."/>
            <person name="Benes V."/>
            <person name="Wurmbach E."/>
            <person name="Drzonek H."/>
            <person name="Erfle H."/>
            <person name="Jordan N."/>
            <person name="Bangert S."/>
            <person name="Wiedelmann R."/>
            <person name="Kranz H."/>
            <person name="Voss H."/>
            <person name="Holland R."/>
            <person name="Brandt P."/>
            <person name="Nyakatura G."/>
            <person name="Vezzi A."/>
            <person name="D'Angelo M."/>
            <person name="Pallavicini A."/>
            <person name="Toppo S."/>
            <person name="Simionati B."/>
            <person name="Conrad A."/>
            <person name="Hornischer K."/>
            <person name="Kauer G."/>
            <person name="Lohnert T.H."/>
            <person name="Nordsiek G."/>
            <person name="Reichelt J."/>
            <person name="Scharfe M."/>
            <person name="Schon O."/>
            <person name="Bargues M."/>
            <person name="Terol J."/>
            <person name="Climent J."/>
            <person name="Navarro P."/>
            <person name="Collado C."/>
            <person name="Perez-Perez A."/>
            <person name="Ottenwalder B."/>
            <person name="Duchemin D."/>
            <person name="Cooke R."/>
            <person name="Laudie M."/>
            <person name="Berger-Llauro C."/>
            <person name="Purnelle B."/>
            <person name="Masuy D."/>
            <person name="de Haan M."/>
            <person name="Maarse A.C."/>
            <person name="Alcaraz J.P."/>
            <person name="Cottet A."/>
            <person name="Casacuberta E."/>
            <person name="Monfort A."/>
            <person name="Argiriou A."/>
            <person name="flores M."/>
            <person name="Liguori R."/>
            <person name="Vitale D."/>
            <person name="Mannhaupt G."/>
            <person name="Haase D."/>
            <person name="Schoof H."/>
            <person name="Rudd S."/>
            <person name="Zaccaria P."/>
            <person name="Mewes H.W."/>
            <person name="Mayer K.F."/>
            <person name="Kaul S."/>
            <person name="Town C.D."/>
            <person name="Koo H.L."/>
            <person name="Tallon L.J."/>
            <person name="Jenkins J."/>
            <person name="Rooney T."/>
            <person name="Rizzo M."/>
            <person name="Walts A."/>
            <person name="Utterback T."/>
            <person name="Fujii C.Y."/>
            <person name="Shea T.P."/>
            <person name="Creasy T.H."/>
            <person name="Haas B."/>
            <person name="Maiti R."/>
            <person name="Wu D."/>
            <person name="Peterson J."/>
            <person name="Van Aken S."/>
            <person name="Pai G."/>
            <person name="Militscher J."/>
            <person name="Sellers P."/>
            <person name="Gill J.E."/>
            <person name="Feldblyum T.V."/>
            <person name="Preuss D."/>
            <person name="Lin X."/>
            <person name="Nierman W.C."/>
            <person name="Salzberg S.L."/>
            <person name="White O."/>
            <person name="Venter J.C."/>
            <person name="Fraser C.M."/>
            <person name="Kaneko T."/>
            <person name="Nakamura Y."/>
            <person name="Sato S."/>
            <person name="Kato T."/>
            <person name="Asamizu E."/>
            <person name="Sasamoto S."/>
            <person name="Kimura T."/>
            <person name="Idesawa K."/>
            <person name="Kawashima K."/>
            <person name="Kishida Y."/>
            <person name="Kiyokawa C."/>
            <person name="Kohara M."/>
            <person name="Matsumoto M."/>
            <person name="Matsuno A."/>
            <person name="Muraki A."/>
            <person name="Nakayama S."/>
            <person name="Nakazaki N."/>
            <person name="Shinpo S."/>
            <person name="Takeuchi C."/>
            <person name="Wada T."/>
            <person name="Watanabe A."/>
            <person name="Yamada M."/>
            <person name="Yasuda M."/>
            <person name="Tabata S."/>
        </authorList>
    </citation>
    <scope>NUCLEOTIDE SEQUENCE [LARGE SCALE GENOMIC DNA]</scope>
    <source>
        <strain>cv. Columbia</strain>
    </source>
</reference>
<sequence length="158" mass="17258">MSLILNVASVVVAAIVGAIEGHTTDIGFLQGSVLGVVAGVITAVQLFGPVLHSDQPLSKFGDKNMKRVAGGFTQESSEWESHYGIGTIEELYSEHPDVLQPFRTSNKIELLDLLTGEVGRKLARCGHTFHMNCIDEWLLRQETCPICRDHLSHNTTST</sequence>
<dbReference type="InterPro" id="IPR001841">
    <property type="entry name" value="Znf_RING"/>
</dbReference>
<feature type="chain" id="PRO_5004329279" description="RING-type domain-containing protein" evidence="10">
    <location>
        <begin position="22"/>
        <end position="158"/>
    </location>
</feature>
<dbReference type="ExpressionAtlas" id="Q9LTQ2">
    <property type="expression patterns" value="baseline and differential"/>
</dbReference>
<keyword evidence="5" id="KW-0833">Ubl conjugation pathway</keyword>
<keyword evidence="4 8" id="KW-0863">Zinc-finger</keyword>
<evidence type="ECO:0000256" key="1">
    <source>
        <dbReference type="ARBA" id="ARBA00004370"/>
    </source>
</evidence>
<evidence type="ECO:0000256" key="3">
    <source>
        <dbReference type="ARBA" id="ARBA00022723"/>
    </source>
</evidence>
<keyword evidence="7 9" id="KW-0472">Membrane</keyword>
<evidence type="ECO:0000313" key="12">
    <source>
        <dbReference type="EMBL" id="BAB02822.1"/>
    </source>
</evidence>
<dbReference type="Pfam" id="PF12678">
    <property type="entry name" value="zf-rbx1"/>
    <property type="match status" value="1"/>
</dbReference>
<accession>Q9LTQ2</accession>
<dbReference type="PANTHER" id="PTHR46151:SF12">
    <property type="entry name" value="RING_U-BOX SUPERFAMILY PROTEIN"/>
    <property type="match status" value="1"/>
</dbReference>
<keyword evidence="9" id="KW-1133">Transmembrane helix</keyword>
<dbReference type="AlphaFoldDB" id="Q9LTQ2"/>
<dbReference type="GO" id="GO:0008270">
    <property type="term" value="F:zinc ion binding"/>
    <property type="evidence" value="ECO:0007669"/>
    <property type="project" value="UniProtKB-KW"/>
</dbReference>
<name>Q9LTQ2_ARATH</name>
<dbReference type="PROSITE" id="PS50089">
    <property type="entry name" value="ZF_RING_2"/>
    <property type="match status" value="1"/>
</dbReference>
<feature type="transmembrane region" description="Helical" evidence="9">
    <location>
        <begin position="28"/>
        <end position="51"/>
    </location>
</feature>
<dbReference type="InterPro" id="IPR024766">
    <property type="entry name" value="Znf_RING_H2"/>
</dbReference>
<dbReference type="Gene3D" id="3.30.40.10">
    <property type="entry name" value="Zinc/RING finger domain, C3HC4 (zinc finger)"/>
    <property type="match status" value="1"/>
</dbReference>
<feature type="domain" description="RING-type" evidence="11">
    <location>
        <begin position="125"/>
        <end position="148"/>
    </location>
</feature>
<evidence type="ECO:0000256" key="2">
    <source>
        <dbReference type="ARBA" id="ARBA00004906"/>
    </source>
</evidence>
<evidence type="ECO:0000256" key="4">
    <source>
        <dbReference type="ARBA" id="ARBA00022771"/>
    </source>
</evidence>
<reference evidence="12" key="1">
    <citation type="journal article" date="2000" name="DNA Res.">
        <title>Structural analysis of Arabidopsis thaliana chromosome 3. I. Sequence features of the regions of 4,504,864 bp covered by sixty P1 and TAC clones.</title>
        <authorList>
            <person name="Sato S."/>
            <person name="Nakamura Y."/>
            <person name="Kaneko T."/>
            <person name="Katoh T."/>
            <person name="Asamizu E."/>
            <person name="Tabata S."/>
        </authorList>
    </citation>
    <scope>NUCLEOTIDE SEQUENCE [LARGE SCALE GENOMIC DNA]</scope>
</reference>
<dbReference type="PANTHER" id="PTHR46151">
    <property type="entry name" value="NEP1-INTERACTING PROTEIN-LIKE 2"/>
    <property type="match status" value="1"/>
</dbReference>
<keyword evidence="6" id="KW-0862">Zinc</keyword>
<evidence type="ECO:0000256" key="10">
    <source>
        <dbReference type="SAM" id="SignalP"/>
    </source>
</evidence>
<evidence type="ECO:0000256" key="5">
    <source>
        <dbReference type="ARBA" id="ARBA00022786"/>
    </source>
</evidence>
<evidence type="ECO:0000256" key="6">
    <source>
        <dbReference type="ARBA" id="ARBA00022833"/>
    </source>
</evidence>
<protein>
    <recommendedName>
        <fullName evidence="11">RING-type domain-containing protein</fullName>
    </recommendedName>
</protein>